<sequence length="68" mass="7409">MKSLFKLRLIAMLFVGLASCSIDDDSNPSIYEGNAKLVLRLTDAPGDYEAVFVDVEQGEVTNMGVINL</sequence>
<evidence type="ECO:0000313" key="1">
    <source>
        <dbReference type="EMBL" id="MCG2429728.1"/>
    </source>
</evidence>
<dbReference type="AlphaFoldDB" id="A0A9X1R1B4"/>
<comment type="caution">
    <text evidence="1">The sequence shown here is derived from an EMBL/GenBank/DDBJ whole genome shotgun (WGS) entry which is preliminary data.</text>
</comment>
<dbReference type="PROSITE" id="PS51257">
    <property type="entry name" value="PROKAR_LIPOPROTEIN"/>
    <property type="match status" value="1"/>
</dbReference>
<dbReference type="EMBL" id="JAIRBB010000001">
    <property type="protein sequence ID" value="MCG2429728.1"/>
    <property type="molecule type" value="Genomic_DNA"/>
</dbReference>
<accession>A0A9X1R1B4</accession>
<organism evidence="1 2">
    <name type="scientific">Aequorivita xiaoshiensis</name>
    <dbReference type="NCBI Taxonomy" id="2874476"/>
    <lineage>
        <taxon>Bacteria</taxon>
        <taxon>Pseudomonadati</taxon>
        <taxon>Bacteroidota</taxon>
        <taxon>Flavobacteriia</taxon>
        <taxon>Flavobacteriales</taxon>
        <taxon>Flavobacteriaceae</taxon>
        <taxon>Aequorivita</taxon>
    </lineage>
</organism>
<dbReference type="Proteomes" id="UP001139462">
    <property type="component" value="Unassembled WGS sequence"/>
</dbReference>
<name>A0A9X1R1B4_9FLAO</name>
<gene>
    <name evidence="1" type="ORF">K8344_01230</name>
</gene>
<protein>
    <recommendedName>
        <fullName evidence="3">DUF4382 domain-containing protein</fullName>
    </recommendedName>
</protein>
<evidence type="ECO:0008006" key="3">
    <source>
        <dbReference type="Google" id="ProtNLM"/>
    </source>
</evidence>
<keyword evidence="2" id="KW-1185">Reference proteome</keyword>
<dbReference type="RefSeq" id="WP_237606456.1">
    <property type="nucleotide sequence ID" value="NZ_JAIRBB010000001.1"/>
</dbReference>
<reference evidence="1" key="1">
    <citation type="submission" date="2021-09" db="EMBL/GenBank/DDBJ databases">
        <title>Genome of Aequorivita sp. strain F64183.</title>
        <authorList>
            <person name="Wang Y."/>
        </authorList>
    </citation>
    <scope>NUCLEOTIDE SEQUENCE</scope>
    <source>
        <strain evidence="1">F64183</strain>
    </source>
</reference>
<proteinExistence type="predicted"/>
<evidence type="ECO:0000313" key="2">
    <source>
        <dbReference type="Proteomes" id="UP001139462"/>
    </source>
</evidence>